<evidence type="ECO:0000256" key="1">
    <source>
        <dbReference type="SAM" id="MobiDB-lite"/>
    </source>
</evidence>
<proteinExistence type="predicted"/>
<feature type="compositionally biased region" description="Polar residues" evidence="1">
    <location>
        <begin position="11"/>
        <end position="38"/>
    </location>
</feature>
<feature type="domain" description="UbiC transcription regulator-associated" evidence="2">
    <location>
        <begin position="111"/>
        <end position="251"/>
    </location>
</feature>
<protein>
    <submittedName>
        <fullName evidence="3">UTRA domain-containing protein</fullName>
    </submittedName>
</protein>
<dbReference type="Proteomes" id="UP000295626">
    <property type="component" value="Unassembled WGS sequence"/>
</dbReference>
<gene>
    <name evidence="3" type="ORF">E1091_05560</name>
</gene>
<keyword evidence="4" id="KW-1185">Reference proteome</keyword>
<dbReference type="EMBL" id="SMKE01000126">
    <property type="protein sequence ID" value="TDC00083.1"/>
    <property type="molecule type" value="Genomic_DNA"/>
</dbReference>
<sequence>MRSAQRAHPRTPSTNWSPWPSNTAARTMSQWSSSTSTVAERPSGGQRSGGRLLDAAVDRRVAFGRSRRGAEVTHDGRGTFARQFRPIRRSSPGRLAREQWGRGEAIQQADTADRPRAVDVVTGETEAVEWVAGPLGLSPGSPVVYRSRRFLVDGRAVQLATSYLPVDLARGTAIMRPDAGPGGIYARLAESGHGPAAFTEYLRARMPLPDETDRLALPEGALVVEVTRHAFDDSARCVEVNRMILDGSAYLLDYTFTA</sequence>
<accession>A0ABY2DJR2</accession>
<dbReference type="InterPro" id="IPR050679">
    <property type="entry name" value="Bact_HTH_transcr_reg"/>
</dbReference>
<dbReference type="InterPro" id="IPR028978">
    <property type="entry name" value="Chorismate_lyase_/UTRA_dom_sf"/>
</dbReference>
<comment type="caution">
    <text evidence="3">The sequence shown here is derived from an EMBL/GenBank/DDBJ whole genome shotgun (WGS) entry which is preliminary data.</text>
</comment>
<feature type="region of interest" description="Disordered" evidence="1">
    <location>
        <begin position="92"/>
        <end position="113"/>
    </location>
</feature>
<dbReference type="Pfam" id="PF07702">
    <property type="entry name" value="UTRA"/>
    <property type="match status" value="1"/>
</dbReference>
<evidence type="ECO:0000313" key="4">
    <source>
        <dbReference type="Proteomes" id="UP000295626"/>
    </source>
</evidence>
<organism evidence="3 4">
    <name type="scientific">Micromonospora fluostatini</name>
    <dbReference type="NCBI Taxonomy" id="1629071"/>
    <lineage>
        <taxon>Bacteria</taxon>
        <taxon>Bacillati</taxon>
        <taxon>Actinomycetota</taxon>
        <taxon>Actinomycetes</taxon>
        <taxon>Micromonosporales</taxon>
        <taxon>Micromonosporaceae</taxon>
        <taxon>Micromonospora</taxon>
    </lineage>
</organism>
<dbReference type="PANTHER" id="PTHR44846">
    <property type="entry name" value="MANNOSYL-D-GLYCERATE TRANSPORT/METABOLISM SYSTEM REPRESSOR MNGR-RELATED"/>
    <property type="match status" value="1"/>
</dbReference>
<dbReference type="PANTHER" id="PTHR44846:SF17">
    <property type="entry name" value="GNTR-FAMILY TRANSCRIPTIONAL REGULATOR"/>
    <property type="match status" value="1"/>
</dbReference>
<dbReference type="InterPro" id="IPR011663">
    <property type="entry name" value="UTRA"/>
</dbReference>
<dbReference type="SUPFAM" id="SSF64288">
    <property type="entry name" value="Chorismate lyase-like"/>
    <property type="match status" value="1"/>
</dbReference>
<name>A0ABY2DJR2_9ACTN</name>
<dbReference type="Gene3D" id="3.40.1410.10">
    <property type="entry name" value="Chorismate lyase-like"/>
    <property type="match status" value="1"/>
</dbReference>
<reference evidence="3 4" key="1">
    <citation type="submission" date="2019-02" db="EMBL/GenBank/DDBJ databases">
        <title>Draft genome sequences of novel Actinobacteria.</title>
        <authorList>
            <person name="Sahin N."/>
            <person name="Ay H."/>
            <person name="Saygin H."/>
        </authorList>
    </citation>
    <scope>NUCLEOTIDE SEQUENCE [LARGE SCALE GENOMIC DNA]</scope>
    <source>
        <strain evidence="3 4">JCM 30529</strain>
    </source>
</reference>
<evidence type="ECO:0000313" key="3">
    <source>
        <dbReference type="EMBL" id="TDC00083.1"/>
    </source>
</evidence>
<dbReference type="SMART" id="SM00866">
    <property type="entry name" value="UTRA"/>
    <property type="match status" value="1"/>
</dbReference>
<feature type="region of interest" description="Disordered" evidence="1">
    <location>
        <begin position="1"/>
        <end position="53"/>
    </location>
</feature>
<evidence type="ECO:0000259" key="2">
    <source>
        <dbReference type="SMART" id="SM00866"/>
    </source>
</evidence>